<feature type="region of interest" description="Disordered" evidence="1">
    <location>
        <begin position="451"/>
        <end position="524"/>
    </location>
</feature>
<feature type="compositionally biased region" description="Basic and acidic residues" evidence="1">
    <location>
        <begin position="665"/>
        <end position="683"/>
    </location>
</feature>
<dbReference type="EMBL" id="VFJC01000035">
    <property type="protein sequence ID" value="KAB5515403.1"/>
    <property type="molecule type" value="Genomic_DNA"/>
</dbReference>
<dbReference type="PANTHER" id="PTHR46345">
    <property type="entry name" value="INVERTED FORMIN-2"/>
    <property type="match status" value="1"/>
</dbReference>
<evidence type="ECO:0000256" key="1">
    <source>
        <dbReference type="SAM" id="MobiDB-lite"/>
    </source>
</evidence>
<feature type="compositionally biased region" description="Basic and acidic residues" evidence="1">
    <location>
        <begin position="554"/>
        <end position="579"/>
    </location>
</feature>
<sequence>MDPFPCEPAIIPPPPPPPPPILHPLQNSSSGSGSGSSVRRLRSVFWERIPQERVEGKRSVWSESDELLIDLSCLDELFQQSQVKLLGVKGHCDRDKHASKSTSQDNSPQKVCILGERSSLKVGIFMHHVKSNLEEIISDIREGRGQRYDTEKLRELYKLLPDSDEEQRLRAFKGEHSQLEEVDLFMLHLVLIPSYRLRLEAMILQEEFDPAVTSLSASARCLATAAAELMRCAELHSILRLVLKAANYMNTAGCVGEAAGFRISSLLKLADTKANRPGMTLLHYVAMEAVKKDPSILSFQHKLKHVGPAARLSVDLVQQDFSDLQMKVAALLEGTDTELHTHITPFLQDAKLALAELQEEVECVLKAQRSLQEFLCEDDDGFRLEEVCTTFSLFTHRFIRAAQENELREQEGRCRLEHERVKKAEKRHSIISCSALEESNKEKDALEIILRTPMDPPRRRSLHSTSRTLLGGVASRQPIKLQSFTKSEASKNKAESLISIAPPPTEANQTLSPSPKPTSSNSPAHFPSLHCLHVGETHALVPSLLSYSSLAPPTRRDHTHRERKEKKQEVTESKQEVTKVKQEVIKKEVESVAATKPHRGKLNGEMTKSTNQTPPRRSRLPLLRTSSKRSALPRPLAQSECVKECPIREAEQYKRPHPLSQLLERTGRERQEVRDEEQEVKMEEVKKIKEQEVVRSRSRLPIRLASPLASASQSALAVPLTELSTYD</sequence>
<protein>
    <recommendedName>
        <fullName evidence="2">FH2 domain-containing protein</fullName>
    </recommendedName>
</protein>
<proteinExistence type="predicted"/>
<evidence type="ECO:0000313" key="4">
    <source>
        <dbReference type="Proteomes" id="UP000327468"/>
    </source>
</evidence>
<dbReference type="SMART" id="SM00498">
    <property type="entry name" value="FH2"/>
    <property type="match status" value="1"/>
</dbReference>
<dbReference type="InterPro" id="IPR015425">
    <property type="entry name" value="FH2_Formin"/>
</dbReference>
<gene>
    <name evidence="3" type="ORF">PHYPO_G00249930</name>
</gene>
<feature type="region of interest" description="Disordered" evidence="1">
    <location>
        <begin position="658"/>
        <end position="683"/>
    </location>
</feature>
<feature type="region of interest" description="Disordered" evidence="1">
    <location>
        <begin position="596"/>
        <end position="619"/>
    </location>
</feature>
<feature type="domain" description="FH2" evidence="2">
    <location>
        <begin position="31"/>
        <end position="424"/>
    </location>
</feature>
<dbReference type="Pfam" id="PF02181">
    <property type="entry name" value="FH2"/>
    <property type="match status" value="1"/>
</dbReference>
<organism evidence="3 4">
    <name type="scientific">Pangasianodon hypophthalmus</name>
    <name type="common">Striped catfish</name>
    <name type="synonym">Helicophagus hypophthalmus</name>
    <dbReference type="NCBI Taxonomy" id="310915"/>
    <lineage>
        <taxon>Eukaryota</taxon>
        <taxon>Metazoa</taxon>
        <taxon>Chordata</taxon>
        <taxon>Craniata</taxon>
        <taxon>Vertebrata</taxon>
        <taxon>Euteleostomi</taxon>
        <taxon>Actinopterygii</taxon>
        <taxon>Neopterygii</taxon>
        <taxon>Teleostei</taxon>
        <taxon>Ostariophysi</taxon>
        <taxon>Siluriformes</taxon>
        <taxon>Pangasiidae</taxon>
        <taxon>Pangasianodon</taxon>
    </lineage>
</organism>
<accession>A0A5N5JDG7</accession>
<reference evidence="3 4" key="1">
    <citation type="submission" date="2019-06" db="EMBL/GenBank/DDBJ databases">
        <title>A chromosome-scale genome assembly of the striped catfish, Pangasianodon hypophthalmus.</title>
        <authorList>
            <person name="Wen M."/>
            <person name="Zahm M."/>
            <person name="Roques C."/>
            <person name="Cabau C."/>
            <person name="Klopp C."/>
            <person name="Donnadieu C."/>
            <person name="Jouanno E."/>
            <person name="Avarre J.-C."/>
            <person name="Campet M."/>
            <person name="Ha T.T.T."/>
            <person name="Dugue R."/>
            <person name="Lampietro C."/>
            <person name="Louis A."/>
            <person name="Herpin A."/>
            <person name="Echchiki A."/>
            <person name="Berthelot C."/>
            <person name="Parey E."/>
            <person name="Roest-Crollius H."/>
            <person name="Braasch I."/>
            <person name="Postlethwait J."/>
            <person name="Bobe J."/>
            <person name="Montfort J."/>
            <person name="Bouchez O."/>
            <person name="Begum T."/>
            <person name="Schartl M."/>
            <person name="Guiguen Y."/>
        </authorList>
    </citation>
    <scope>NUCLEOTIDE SEQUENCE [LARGE SCALE GENOMIC DNA]</scope>
    <source>
        <strain evidence="3 4">Indonesia</strain>
        <tissue evidence="3">Blood</tissue>
    </source>
</reference>
<dbReference type="PROSITE" id="PS51444">
    <property type="entry name" value="FH2"/>
    <property type="match status" value="1"/>
</dbReference>
<dbReference type="InterPro" id="IPR042201">
    <property type="entry name" value="FH2_Formin_sf"/>
</dbReference>
<keyword evidence="4" id="KW-1185">Reference proteome</keyword>
<evidence type="ECO:0000313" key="3">
    <source>
        <dbReference type="EMBL" id="KAB5515403.1"/>
    </source>
</evidence>
<dbReference type="Gene3D" id="1.20.58.2220">
    <property type="entry name" value="Formin, FH2 domain"/>
    <property type="match status" value="1"/>
</dbReference>
<evidence type="ECO:0000259" key="2">
    <source>
        <dbReference type="PROSITE" id="PS51444"/>
    </source>
</evidence>
<dbReference type="AlphaFoldDB" id="A0A5N5JDG7"/>
<feature type="region of interest" description="Disordered" evidence="1">
    <location>
        <begin position="549"/>
        <end position="579"/>
    </location>
</feature>
<dbReference type="Proteomes" id="UP000327468">
    <property type="component" value="Unassembled WGS sequence"/>
</dbReference>
<feature type="region of interest" description="Disordered" evidence="1">
    <location>
        <begin position="1"/>
        <end position="36"/>
    </location>
</feature>
<dbReference type="SUPFAM" id="SSF101447">
    <property type="entry name" value="Formin homology 2 domain (FH2 domain)"/>
    <property type="match status" value="1"/>
</dbReference>
<name>A0A5N5JDG7_PANHP</name>
<dbReference type="PANTHER" id="PTHR46345:SF10">
    <property type="entry name" value="FORMIN-J"/>
    <property type="match status" value="1"/>
</dbReference>
<comment type="caution">
    <text evidence="3">The sequence shown here is derived from an EMBL/GenBank/DDBJ whole genome shotgun (WGS) entry which is preliminary data.</text>
</comment>
<feature type="compositionally biased region" description="Pro residues" evidence="1">
    <location>
        <begin position="10"/>
        <end position="22"/>
    </location>
</feature>